<dbReference type="AlphaFoldDB" id="A0A848L064"/>
<feature type="domain" description="GAF" evidence="1">
    <location>
        <begin position="94"/>
        <end position="212"/>
    </location>
</feature>
<dbReference type="InterPro" id="IPR002197">
    <property type="entry name" value="HTH_Fis"/>
</dbReference>
<evidence type="ECO:0000259" key="1">
    <source>
        <dbReference type="Pfam" id="PF01590"/>
    </source>
</evidence>
<dbReference type="Gene3D" id="3.30.450.40">
    <property type="match status" value="1"/>
</dbReference>
<evidence type="ECO:0000313" key="4">
    <source>
        <dbReference type="Proteomes" id="UP000550729"/>
    </source>
</evidence>
<feature type="domain" description="DNA binding HTH" evidence="2">
    <location>
        <begin position="351"/>
        <end position="389"/>
    </location>
</feature>
<dbReference type="Pfam" id="PF01590">
    <property type="entry name" value="GAF"/>
    <property type="match status" value="1"/>
</dbReference>
<dbReference type="InterPro" id="IPR029016">
    <property type="entry name" value="GAF-like_dom_sf"/>
</dbReference>
<gene>
    <name evidence="3" type="ORF">HH308_24325</name>
</gene>
<organism evidence="3 4">
    <name type="scientific">Gordonia asplenii</name>
    <dbReference type="NCBI Taxonomy" id="2725283"/>
    <lineage>
        <taxon>Bacteria</taxon>
        <taxon>Bacillati</taxon>
        <taxon>Actinomycetota</taxon>
        <taxon>Actinomycetes</taxon>
        <taxon>Mycobacteriales</taxon>
        <taxon>Gordoniaceae</taxon>
        <taxon>Gordonia</taxon>
    </lineage>
</organism>
<protein>
    <recommendedName>
        <fullName evidence="5">GAF domain-containing protein</fullName>
    </recommendedName>
</protein>
<name>A0A848L064_9ACTN</name>
<evidence type="ECO:0000313" key="3">
    <source>
        <dbReference type="EMBL" id="NMO04350.1"/>
    </source>
</evidence>
<sequence length="401" mass="44411">MPIRGACTSSMLFRRPPAGRFNVSCFGEVSDGGPVARCVAIEHNRAVQMNDKRNAVSHGSIVENAWRRSRRSGISEAVEPGAIALTAINEDSRLQRTADRILHDVVEDLDGESLGVMITDTHGVILQAVAGNYSFADALRHARAEPGMTFAEDVLGANAVGTVIESGLGVHFSGQEHFNESMREFACMAIPIHEQHCHRALGVVNMCAHVSDEQRLSAPFIRSILRQVLQGYADIVDGDRKRLFSRYETACERYGSVVAVSADSLFVSNEAMRTLTADDIRCLQDWVDLPDTRGDDCQNILARGIRIVDMPGDAARFGALFWVPQRRPPVVDEMETKALISSARNRQRIDVIERDAVVQALRVNNGNKMMAARWLGVSRRTIYNKISRFRISTLEYSGELD</sequence>
<dbReference type="InterPro" id="IPR003018">
    <property type="entry name" value="GAF"/>
</dbReference>
<dbReference type="GO" id="GO:0043565">
    <property type="term" value="F:sequence-specific DNA binding"/>
    <property type="evidence" value="ECO:0007669"/>
    <property type="project" value="InterPro"/>
</dbReference>
<accession>A0A848L064</accession>
<dbReference type="InterPro" id="IPR009057">
    <property type="entry name" value="Homeodomain-like_sf"/>
</dbReference>
<comment type="caution">
    <text evidence="3">The sequence shown here is derived from an EMBL/GenBank/DDBJ whole genome shotgun (WGS) entry which is preliminary data.</text>
</comment>
<dbReference type="EMBL" id="JABBNB010000034">
    <property type="protein sequence ID" value="NMO04350.1"/>
    <property type="molecule type" value="Genomic_DNA"/>
</dbReference>
<dbReference type="Proteomes" id="UP000550729">
    <property type="component" value="Unassembled WGS sequence"/>
</dbReference>
<keyword evidence="4" id="KW-1185">Reference proteome</keyword>
<dbReference type="PRINTS" id="PR01590">
    <property type="entry name" value="HTHFIS"/>
</dbReference>
<dbReference type="Pfam" id="PF02954">
    <property type="entry name" value="HTH_8"/>
    <property type="match status" value="1"/>
</dbReference>
<dbReference type="Gene3D" id="1.10.10.60">
    <property type="entry name" value="Homeodomain-like"/>
    <property type="match status" value="1"/>
</dbReference>
<evidence type="ECO:0008006" key="5">
    <source>
        <dbReference type="Google" id="ProtNLM"/>
    </source>
</evidence>
<evidence type="ECO:0000259" key="2">
    <source>
        <dbReference type="Pfam" id="PF02954"/>
    </source>
</evidence>
<reference evidence="3 4" key="1">
    <citation type="submission" date="2020-04" db="EMBL/GenBank/DDBJ databases">
        <title>Gordonia sp. nov. TBRC 11910.</title>
        <authorList>
            <person name="Suriyachadkun C."/>
        </authorList>
    </citation>
    <scope>NUCLEOTIDE SEQUENCE [LARGE SCALE GENOMIC DNA]</scope>
    <source>
        <strain evidence="3 4">TBRC 11910</strain>
    </source>
</reference>
<dbReference type="SUPFAM" id="SSF46689">
    <property type="entry name" value="Homeodomain-like"/>
    <property type="match status" value="1"/>
</dbReference>
<proteinExistence type="predicted"/>